<reference evidence="1" key="1">
    <citation type="journal article" date="2015" name="Genome Announc.">
        <title>Draft Genome Sequence of the Pathogenic Filamentous Fungus Aspergillus udagawae Strain IFM 46973T.</title>
        <authorList>
            <person name="Kusuya Y."/>
            <person name="Takahashi-Nakaguchi A."/>
            <person name="Takahashi H."/>
            <person name="Yaguchi T."/>
        </authorList>
    </citation>
    <scope>NUCLEOTIDE SEQUENCE</scope>
    <source>
        <strain evidence="1">IFM 46973</strain>
    </source>
</reference>
<evidence type="ECO:0000313" key="2">
    <source>
        <dbReference type="Proteomes" id="UP000036893"/>
    </source>
</evidence>
<dbReference type="GeneID" id="66989178"/>
<dbReference type="EMBL" id="BBXM02000001">
    <property type="protein sequence ID" value="GIC85862.1"/>
    <property type="molecule type" value="Genomic_DNA"/>
</dbReference>
<comment type="caution">
    <text evidence="1">The sequence shown here is derived from an EMBL/GenBank/DDBJ whole genome shotgun (WGS) entry which is preliminary data.</text>
</comment>
<evidence type="ECO:0000313" key="1">
    <source>
        <dbReference type="EMBL" id="GIC85862.1"/>
    </source>
</evidence>
<gene>
    <name evidence="1" type="ORF">Aud_001702</name>
</gene>
<accession>A0A8E0QIE5</accession>
<protein>
    <submittedName>
        <fullName evidence="1">Uncharacterized protein</fullName>
    </submittedName>
</protein>
<sequence>MSSQMKDASGNRMVKDDGQPYLIKDSKAMRTRRKEIAQQFNQSPKSIYPYWSDLTQTYTFDVKYGDDPTIGPCATNARVIAYTIIEGSLGAITLCDATFNPPHSQATYLKITNHLTAALNPKRSLKCFQPDGLYITNCFICIGASQR</sequence>
<dbReference type="AlphaFoldDB" id="A0A8E0QIE5"/>
<organism evidence="1 2">
    <name type="scientific">Aspergillus udagawae</name>
    <dbReference type="NCBI Taxonomy" id="91492"/>
    <lineage>
        <taxon>Eukaryota</taxon>
        <taxon>Fungi</taxon>
        <taxon>Dikarya</taxon>
        <taxon>Ascomycota</taxon>
        <taxon>Pezizomycotina</taxon>
        <taxon>Eurotiomycetes</taxon>
        <taxon>Eurotiomycetidae</taxon>
        <taxon>Eurotiales</taxon>
        <taxon>Aspergillaceae</taxon>
        <taxon>Aspergillus</taxon>
        <taxon>Aspergillus subgen. Fumigati</taxon>
    </lineage>
</organism>
<dbReference type="RefSeq" id="XP_043143128.1">
    <property type="nucleotide sequence ID" value="XM_043287193.1"/>
</dbReference>
<dbReference type="Proteomes" id="UP000036893">
    <property type="component" value="Unassembled WGS sequence"/>
</dbReference>
<name>A0A8E0QIE5_9EURO</name>
<reference evidence="1" key="2">
    <citation type="submission" date="2021-01" db="EMBL/GenBank/DDBJ databases">
        <title>Pan-genome distribution and transcriptional activeness of fungal secondary metabolism genes in Aspergillus section Fumigati.</title>
        <authorList>
            <person name="Takahashi H."/>
            <person name="Umemura M."/>
            <person name="Ninomiya A."/>
            <person name="Kusuya Y."/>
            <person name="Urayama S."/>
            <person name="Shimizu M."/>
            <person name="Watanabe A."/>
            <person name="Kamei K."/>
            <person name="Yaguchi T."/>
            <person name="Hagiwara D."/>
        </authorList>
    </citation>
    <scope>NUCLEOTIDE SEQUENCE</scope>
    <source>
        <strain evidence="1">IFM 46973</strain>
    </source>
</reference>
<proteinExistence type="predicted"/>